<feature type="compositionally biased region" description="Low complexity" evidence="1">
    <location>
        <begin position="124"/>
        <end position="137"/>
    </location>
</feature>
<protein>
    <submittedName>
        <fullName evidence="2">Transposase</fullName>
    </submittedName>
</protein>
<dbReference type="RefSeq" id="WP_276763667.1">
    <property type="nucleotide sequence ID" value="NZ_SSGD01000184.1"/>
</dbReference>
<accession>A0A5C7XF88</accession>
<dbReference type="AlphaFoldDB" id="A0A5C7XF88"/>
<feature type="region of interest" description="Disordered" evidence="1">
    <location>
        <begin position="61"/>
        <end position="85"/>
    </location>
</feature>
<proteinExistence type="predicted"/>
<organism evidence="2 3">
    <name type="scientific">Mycolicibacter arupensis</name>
    <dbReference type="NCBI Taxonomy" id="342002"/>
    <lineage>
        <taxon>Bacteria</taxon>
        <taxon>Bacillati</taxon>
        <taxon>Actinomycetota</taxon>
        <taxon>Actinomycetes</taxon>
        <taxon>Mycobacteriales</taxon>
        <taxon>Mycobacteriaceae</taxon>
        <taxon>Mycolicibacter</taxon>
    </lineage>
</organism>
<dbReference type="Pfam" id="PF19776">
    <property type="entry name" value="DUF6262"/>
    <property type="match status" value="1"/>
</dbReference>
<dbReference type="InterPro" id="IPR046229">
    <property type="entry name" value="TnpC-like"/>
</dbReference>
<feature type="region of interest" description="Disordered" evidence="1">
    <location>
        <begin position="115"/>
        <end position="137"/>
    </location>
</feature>
<comment type="caution">
    <text evidence="2">The sequence shown here is derived from an EMBL/GenBank/DDBJ whole genome shotgun (WGS) entry which is preliminary data.</text>
</comment>
<sequence length="137" mass="15267">MRADNTAHLHKAAAARHERTRRRAIDALDHLQSAGAAVTVAGLARSAGVARSWIYTQPDLLNRINTQPPPTRTTANPRTRASEQSWQRRIELAHQRIKELTAENQQLRTQLALAHGRRRAQQITASRTPSTTQTPSS</sequence>
<gene>
    <name evidence="2" type="ORF">E6Q54_23855</name>
</gene>
<dbReference type="EMBL" id="SSGD01000184">
    <property type="protein sequence ID" value="TXI48326.1"/>
    <property type="molecule type" value="Genomic_DNA"/>
</dbReference>
<name>A0A5C7XF88_9MYCO</name>
<dbReference type="Proteomes" id="UP000321797">
    <property type="component" value="Unassembled WGS sequence"/>
</dbReference>
<evidence type="ECO:0000313" key="3">
    <source>
        <dbReference type="Proteomes" id="UP000321797"/>
    </source>
</evidence>
<reference evidence="2 3" key="1">
    <citation type="submission" date="2018-09" db="EMBL/GenBank/DDBJ databases">
        <title>Metagenome Assembled Genomes from an Advanced Water Purification Facility.</title>
        <authorList>
            <person name="Stamps B.W."/>
            <person name="Spear J.R."/>
        </authorList>
    </citation>
    <scope>NUCLEOTIDE SEQUENCE [LARGE SCALE GENOMIC DNA]</scope>
    <source>
        <strain evidence="2">Bin_29_2</strain>
    </source>
</reference>
<evidence type="ECO:0000256" key="1">
    <source>
        <dbReference type="SAM" id="MobiDB-lite"/>
    </source>
</evidence>
<evidence type="ECO:0000313" key="2">
    <source>
        <dbReference type="EMBL" id="TXI48326.1"/>
    </source>
</evidence>